<evidence type="ECO:0000256" key="1">
    <source>
        <dbReference type="SAM" id="MobiDB-lite"/>
    </source>
</evidence>
<dbReference type="AlphaFoldDB" id="F4Q0A5"/>
<evidence type="ECO:0000313" key="3">
    <source>
        <dbReference type="Proteomes" id="UP000007797"/>
    </source>
</evidence>
<proteinExistence type="predicted"/>
<dbReference type="GeneID" id="14870246"/>
<organism evidence="2 3">
    <name type="scientific">Cavenderia fasciculata</name>
    <name type="common">Slime mold</name>
    <name type="synonym">Dictyostelium fasciculatum</name>
    <dbReference type="NCBI Taxonomy" id="261658"/>
    <lineage>
        <taxon>Eukaryota</taxon>
        <taxon>Amoebozoa</taxon>
        <taxon>Evosea</taxon>
        <taxon>Eumycetozoa</taxon>
        <taxon>Dictyostelia</taxon>
        <taxon>Acytosteliales</taxon>
        <taxon>Cavenderiaceae</taxon>
        <taxon>Cavenderia</taxon>
    </lineage>
</organism>
<dbReference type="KEGG" id="dfa:DFA_03747"/>
<gene>
    <name evidence="2" type="ORF">DFA_03747</name>
</gene>
<dbReference type="Proteomes" id="UP000007797">
    <property type="component" value="Unassembled WGS sequence"/>
</dbReference>
<dbReference type="EMBL" id="GL883018">
    <property type="protein sequence ID" value="EGG18256.1"/>
    <property type="molecule type" value="Genomic_DNA"/>
</dbReference>
<sequence>MYQYVRDLLNGANTPEIKNDPYRLRAQRQDYVLYLEIITYNGTVHPYAAQMVTQMPQVLTVRDVLVEFDLSLSHYYSDVVNSAKPSTLPPLELVYSSIDEGSELVNIRMDPLVTNPPTIAPQPSTQPVQDSTKPPKVTLSPKENDQRYN</sequence>
<protein>
    <submittedName>
        <fullName evidence="2">Uncharacterized protein</fullName>
    </submittedName>
</protein>
<reference evidence="3" key="1">
    <citation type="journal article" date="2011" name="Genome Res.">
        <title>Phylogeny-wide analysis of social amoeba genomes highlights ancient origins for complex intercellular communication.</title>
        <authorList>
            <person name="Heidel A.J."/>
            <person name="Lawal H.M."/>
            <person name="Felder M."/>
            <person name="Schilde C."/>
            <person name="Helps N.R."/>
            <person name="Tunggal B."/>
            <person name="Rivero F."/>
            <person name="John U."/>
            <person name="Schleicher M."/>
            <person name="Eichinger L."/>
            <person name="Platzer M."/>
            <person name="Noegel A.A."/>
            <person name="Schaap P."/>
            <person name="Gloeckner G."/>
        </authorList>
    </citation>
    <scope>NUCLEOTIDE SEQUENCE [LARGE SCALE GENOMIC DNA]</scope>
    <source>
        <strain evidence="3">SH3</strain>
    </source>
</reference>
<feature type="compositionally biased region" description="Polar residues" evidence="1">
    <location>
        <begin position="115"/>
        <end position="132"/>
    </location>
</feature>
<name>F4Q0A5_CACFS</name>
<feature type="region of interest" description="Disordered" evidence="1">
    <location>
        <begin position="112"/>
        <end position="149"/>
    </location>
</feature>
<accession>F4Q0A5</accession>
<dbReference type="RefSeq" id="XP_004357079.1">
    <property type="nucleotide sequence ID" value="XM_004357024.1"/>
</dbReference>
<evidence type="ECO:0000313" key="2">
    <source>
        <dbReference type="EMBL" id="EGG18256.1"/>
    </source>
</evidence>
<keyword evidence="3" id="KW-1185">Reference proteome</keyword>